<evidence type="ECO:0000256" key="2">
    <source>
        <dbReference type="SAM" id="MobiDB-lite"/>
    </source>
</evidence>
<dbReference type="GO" id="GO:0017148">
    <property type="term" value="P:negative regulation of translation"/>
    <property type="evidence" value="ECO:0007669"/>
    <property type="project" value="TreeGrafter"/>
</dbReference>
<dbReference type="Proteomes" id="UP001139887">
    <property type="component" value="Unassembled WGS sequence"/>
</dbReference>
<organism evidence="3 4">
    <name type="scientific">Coemansia brasiliensis</name>
    <dbReference type="NCBI Taxonomy" id="2650707"/>
    <lineage>
        <taxon>Eukaryota</taxon>
        <taxon>Fungi</taxon>
        <taxon>Fungi incertae sedis</taxon>
        <taxon>Zoopagomycota</taxon>
        <taxon>Kickxellomycotina</taxon>
        <taxon>Kickxellomycetes</taxon>
        <taxon>Kickxellales</taxon>
        <taxon>Kickxellaceae</taxon>
        <taxon>Coemansia</taxon>
    </lineage>
</organism>
<dbReference type="InterPro" id="IPR043519">
    <property type="entry name" value="NT_sf"/>
</dbReference>
<sequence length="241" mass="28410">MWKSTRILSVAFRPRFLAPRSIRNLRTTTIAYKDAFDKERQRQQAQDDLNEEVNEYKRHDTEQSNDLAPETERLDPQSIPGLYPSFEKEDDSWYIDPEYSQPSEFVPLWQRRSKQPISEASLDAPMFDMCCALLREDGPVSVYDVRDRCEWTSQMVVAEATSTRHMRAMGERLLKSIKEKDRRNNSSRTIRVDGRESDDWMVIDMGVFVVHIMTPEAYKTYDLKSLWTTPLYEPDDIEHKD</sequence>
<proteinExistence type="inferred from homology"/>
<comment type="similarity">
    <text evidence="1">Belongs to the Iojap/RsfS family.</text>
</comment>
<dbReference type="Pfam" id="PF02410">
    <property type="entry name" value="RsfS"/>
    <property type="match status" value="1"/>
</dbReference>
<dbReference type="Gene3D" id="3.30.460.10">
    <property type="entry name" value="Beta Polymerase, domain 2"/>
    <property type="match status" value="1"/>
</dbReference>
<gene>
    <name evidence="3" type="ORF">IWW36_004761</name>
</gene>
<protein>
    <submittedName>
        <fullName evidence="3">Uncharacterized protein</fullName>
    </submittedName>
</protein>
<evidence type="ECO:0000256" key="1">
    <source>
        <dbReference type="ARBA" id="ARBA00010574"/>
    </source>
</evidence>
<dbReference type="PANTHER" id="PTHR21043">
    <property type="entry name" value="IOJAP SUPERFAMILY ORTHOLOG"/>
    <property type="match status" value="1"/>
</dbReference>
<dbReference type="SUPFAM" id="SSF81301">
    <property type="entry name" value="Nucleotidyltransferase"/>
    <property type="match status" value="1"/>
</dbReference>
<dbReference type="EMBL" id="JANBUW010000785">
    <property type="protein sequence ID" value="KAJ2845495.1"/>
    <property type="molecule type" value="Genomic_DNA"/>
</dbReference>
<dbReference type="OrthoDB" id="21330at2759"/>
<accession>A0A9W8I2R1</accession>
<evidence type="ECO:0000313" key="3">
    <source>
        <dbReference type="EMBL" id="KAJ2845495.1"/>
    </source>
</evidence>
<reference evidence="3" key="1">
    <citation type="submission" date="2022-07" db="EMBL/GenBank/DDBJ databases">
        <title>Phylogenomic reconstructions and comparative analyses of Kickxellomycotina fungi.</title>
        <authorList>
            <person name="Reynolds N.K."/>
            <person name="Stajich J.E."/>
            <person name="Barry K."/>
            <person name="Grigoriev I.V."/>
            <person name="Crous P."/>
            <person name="Smith M.E."/>
        </authorList>
    </citation>
    <scope>NUCLEOTIDE SEQUENCE</scope>
    <source>
        <strain evidence="3">NRRL 1566</strain>
    </source>
</reference>
<keyword evidence="4" id="KW-1185">Reference proteome</keyword>
<dbReference type="GO" id="GO:0090071">
    <property type="term" value="P:negative regulation of ribosome biogenesis"/>
    <property type="evidence" value="ECO:0007669"/>
    <property type="project" value="TreeGrafter"/>
</dbReference>
<dbReference type="GO" id="GO:0043023">
    <property type="term" value="F:ribosomal large subunit binding"/>
    <property type="evidence" value="ECO:0007669"/>
    <property type="project" value="TreeGrafter"/>
</dbReference>
<feature type="region of interest" description="Disordered" evidence="2">
    <location>
        <begin position="56"/>
        <end position="78"/>
    </location>
</feature>
<comment type="caution">
    <text evidence="3">The sequence shown here is derived from an EMBL/GenBank/DDBJ whole genome shotgun (WGS) entry which is preliminary data.</text>
</comment>
<dbReference type="NCBIfam" id="TIGR00090">
    <property type="entry name" value="rsfS_iojap_ybeB"/>
    <property type="match status" value="1"/>
</dbReference>
<evidence type="ECO:0000313" key="4">
    <source>
        <dbReference type="Proteomes" id="UP001139887"/>
    </source>
</evidence>
<dbReference type="AlphaFoldDB" id="A0A9W8I2R1"/>
<name>A0A9W8I2R1_9FUNG</name>
<dbReference type="PANTHER" id="PTHR21043:SF0">
    <property type="entry name" value="MITOCHONDRIAL ASSEMBLY OF RIBOSOMAL LARGE SUBUNIT PROTEIN 1"/>
    <property type="match status" value="1"/>
</dbReference>
<dbReference type="InterPro" id="IPR004394">
    <property type="entry name" value="Iojap/RsfS/C7orf30"/>
</dbReference>